<protein>
    <submittedName>
        <fullName evidence="1">Uncharacterized protein</fullName>
    </submittedName>
</protein>
<dbReference type="EMBL" id="AOGE01000011">
    <property type="protein sequence ID" value="ELT50261.1"/>
    <property type="molecule type" value="Genomic_DNA"/>
</dbReference>
<dbReference type="PATRIC" id="fig|1234597.4.peg.1025"/>
<accession>M5K3B2</accession>
<proteinExistence type="predicted"/>
<dbReference type="AlphaFoldDB" id="M5K3B2"/>
<dbReference type="Proteomes" id="UP000011971">
    <property type="component" value="Unassembled WGS sequence"/>
</dbReference>
<dbReference type="OrthoDB" id="8264995at2"/>
<name>M5K3B2_9HYPH</name>
<organism evidence="1 2">
    <name type="scientific">Brucella intermedia M86</name>
    <dbReference type="NCBI Taxonomy" id="1234597"/>
    <lineage>
        <taxon>Bacteria</taxon>
        <taxon>Pseudomonadati</taxon>
        <taxon>Pseudomonadota</taxon>
        <taxon>Alphaproteobacteria</taxon>
        <taxon>Hyphomicrobiales</taxon>
        <taxon>Brucellaceae</taxon>
        <taxon>Brucella/Ochrobactrum group</taxon>
        <taxon>Brucella</taxon>
    </lineage>
</organism>
<comment type="caution">
    <text evidence="1">The sequence shown here is derived from an EMBL/GenBank/DDBJ whole genome shotgun (WGS) entry which is preliminary data.</text>
</comment>
<evidence type="ECO:0000313" key="2">
    <source>
        <dbReference type="Proteomes" id="UP000011971"/>
    </source>
</evidence>
<sequence length="255" mass="28502">MVWIAFTLHGGNWRASSWGKVLGYAELMTLVDRDRPEPGMWVEQGAPHEDALEVGKAVADLARFDVSFPDGWNPVADWQDFDGLTADAVARATERLMLRPARSRSAGIASLVISSAVLGRAPDYTAPEPECVVFARREGTPSWFVRRPAVDAFGREYSVEVDGFNRRAHRPYPGAYRKFVLTPDPTADILGRIDYQIWVAALAKLESALIDRLVGRKLTFSHRSATPWLEDRDMVGIQLCRAFGDTKRVEPQNKC</sequence>
<evidence type="ECO:0000313" key="1">
    <source>
        <dbReference type="EMBL" id="ELT50261.1"/>
    </source>
</evidence>
<reference evidence="1 2" key="1">
    <citation type="journal article" date="2013" name="Gut Pathog.">
        <title>Draft genome of Ochrobactrum intermedium strain M86 isolated from non-ulcer dyspeptic individual from India.</title>
        <authorList>
            <person name="Kulkarni G."/>
            <person name="Dhotre D."/>
            <person name="Dharne M."/>
            <person name="Shetty S."/>
            <person name="Chowdhury S."/>
            <person name="Misra V."/>
            <person name="Misra S."/>
            <person name="Patole M."/>
            <person name="Shouche Y."/>
        </authorList>
    </citation>
    <scope>NUCLEOTIDE SEQUENCE [LARGE SCALE GENOMIC DNA]</scope>
    <source>
        <strain evidence="1 2">M86</strain>
    </source>
</reference>
<gene>
    <name evidence="1" type="ORF">D584_04933</name>
</gene>
<dbReference type="RefSeq" id="WP_006470851.1">
    <property type="nucleotide sequence ID" value="NZ_AOGE01000011.1"/>
</dbReference>